<feature type="region of interest" description="Disordered" evidence="1">
    <location>
        <begin position="41"/>
        <end position="90"/>
    </location>
</feature>
<evidence type="ECO:0000313" key="3">
    <source>
        <dbReference type="Proteomes" id="UP000234681"/>
    </source>
</evidence>
<evidence type="ECO:0000256" key="1">
    <source>
        <dbReference type="SAM" id="MobiDB-lite"/>
    </source>
</evidence>
<sequence length="90" mass="9059">MQHASGQKLASWPPGHLPSLPPYQPASGLCYVQNHFGPNPNASSVYPASAGTSQGLQPPSPISCPGSVYSGVLGTPGATGSKESSKVAMP</sequence>
<dbReference type="AlphaFoldDB" id="A6J0C4"/>
<dbReference type="EMBL" id="CH473973">
    <property type="protein sequence ID" value="EDM13363.1"/>
    <property type="molecule type" value="Genomic_DNA"/>
</dbReference>
<accession>A6J0C4</accession>
<feature type="compositionally biased region" description="Polar residues" evidence="1">
    <location>
        <begin position="41"/>
        <end position="57"/>
    </location>
</feature>
<protein>
    <submittedName>
        <fullName evidence="2">RCG21411</fullName>
    </submittedName>
</protein>
<gene>
    <name evidence="2" type="ORF">rCG_21411</name>
</gene>
<name>A6J0C4_RAT</name>
<reference evidence="2 3" key="1">
    <citation type="submission" date="2005-07" db="EMBL/GenBank/DDBJ databases">
        <authorList>
            <person name="Mural R.J."/>
            <person name="Li P.W."/>
            <person name="Adams M.D."/>
            <person name="Amanatides P.G."/>
            <person name="Baden-Tillson H."/>
            <person name="Barnstead M."/>
            <person name="Chin S.H."/>
            <person name="Dew I."/>
            <person name="Evans C.A."/>
            <person name="Ferriera S."/>
            <person name="Flanigan M."/>
            <person name="Fosler C."/>
            <person name="Glodek A."/>
            <person name="Gu Z."/>
            <person name="Holt R.A."/>
            <person name="Jennings D."/>
            <person name="Kraft C.L."/>
            <person name="Lu F."/>
            <person name="Nguyen T."/>
            <person name="Nusskern D.R."/>
            <person name="Pfannkoch C.M."/>
            <person name="Sitter C."/>
            <person name="Sutton G.G."/>
            <person name="Venter J.C."/>
            <person name="Wang Z."/>
            <person name="Woodage T."/>
            <person name="Zheng X.H."/>
            <person name="Zhong F."/>
        </authorList>
    </citation>
    <scope>NUCLEOTIDE SEQUENCE [LARGE SCALE GENOMIC DNA]</scope>
    <source>
        <strain>BN</strain>
        <strain evidence="3">Sprague-Dawley</strain>
    </source>
</reference>
<dbReference type="Proteomes" id="UP000234681">
    <property type="component" value="Chromosome 12"/>
</dbReference>
<evidence type="ECO:0000313" key="2">
    <source>
        <dbReference type="EMBL" id="EDM13363.1"/>
    </source>
</evidence>
<organism evidence="2 3">
    <name type="scientific">Rattus norvegicus</name>
    <name type="common">Rat</name>
    <dbReference type="NCBI Taxonomy" id="10116"/>
    <lineage>
        <taxon>Eukaryota</taxon>
        <taxon>Metazoa</taxon>
        <taxon>Chordata</taxon>
        <taxon>Craniata</taxon>
        <taxon>Vertebrata</taxon>
        <taxon>Euteleostomi</taxon>
        <taxon>Mammalia</taxon>
        <taxon>Eutheria</taxon>
        <taxon>Euarchontoglires</taxon>
        <taxon>Glires</taxon>
        <taxon>Rodentia</taxon>
        <taxon>Myomorpha</taxon>
        <taxon>Muroidea</taxon>
        <taxon>Muridae</taxon>
        <taxon>Murinae</taxon>
        <taxon>Rattus</taxon>
    </lineage>
</organism>
<proteinExistence type="predicted"/>